<feature type="domain" description="tRNA nucleotidyltransferase/poly(A) polymerase RNA and SrmB- binding" evidence="14">
    <location>
        <begin position="178"/>
        <end position="237"/>
    </location>
</feature>
<dbReference type="RefSeq" id="WP_380896649.1">
    <property type="nucleotide sequence ID" value="NZ_JBHTKY010000015.1"/>
</dbReference>
<keyword evidence="3" id="KW-0819">tRNA processing</keyword>
<dbReference type="Pfam" id="PF12627">
    <property type="entry name" value="PolyA_pol_RNAbd"/>
    <property type="match status" value="1"/>
</dbReference>
<dbReference type="InterPro" id="IPR003607">
    <property type="entry name" value="HD/PDEase_dom"/>
</dbReference>
<evidence type="ECO:0000256" key="10">
    <source>
        <dbReference type="ARBA" id="ARBA00022884"/>
    </source>
</evidence>
<dbReference type="PANTHER" id="PTHR47545:SF1">
    <property type="entry name" value="MULTIFUNCTIONAL CCA PROTEIN"/>
    <property type="match status" value="1"/>
</dbReference>
<comment type="similarity">
    <text evidence="11">Belongs to the tRNA nucleotidyltransferase/poly(A) polymerase family.</text>
</comment>
<evidence type="ECO:0000256" key="8">
    <source>
        <dbReference type="ARBA" id="ARBA00022840"/>
    </source>
</evidence>
<comment type="cofactor">
    <cofactor evidence="1">
        <name>Mg(2+)</name>
        <dbReference type="ChEBI" id="CHEBI:18420"/>
    </cofactor>
</comment>
<name>A0ABW3RMF2_9SPHI</name>
<evidence type="ECO:0000259" key="12">
    <source>
        <dbReference type="Pfam" id="PF01743"/>
    </source>
</evidence>
<dbReference type="Gene3D" id="1.10.3090.10">
    <property type="entry name" value="cca-adding enzyme, domain 2"/>
    <property type="match status" value="1"/>
</dbReference>
<feature type="domain" description="Poly A polymerase head" evidence="12">
    <location>
        <begin position="24"/>
        <end position="151"/>
    </location>
</feature>
<evidence type="ECO:0000259" key="13">
    <source>
        <dbReference type="Pfam" id="PF01966"/>
    </source>
</evidence>
<proteinExistence type="inferred from homology"/>
<evidence type="ECO:0000256" key="2">
    <source>
        <dbReference type="ARBA" id="ARBA00022679"/>
    </source>
</evidence>
<evidence type="ECO:0000259" key="14">
    <source>
        <dbReference type="Pfam" id="PF12627"/>
    </source>
</evidence>
<feature type="domain" description="HD" evidence="13">
    <location>
        <begin position="255"/>
        <end position="340"/>
    </location>
</feature>
<dbReference type="Gene3D" id="3.30.460.10">
    <property type="entry name" value="Beta Polymerase, domain 2"/>
    <property type="match status" value="1"/>
</dbReference>
<dbReference type="Pfam" id="PF01743">
    <property type="entry name" value="PolyA_pol"/>
    <property type="match status" value="1"/>
</dbReference>
<dbReference type="EMBL" id="JBHTKY010000015">
    <property type="protein sequence ID" value="MFD1166184.1"/>
    <property type="molecule type" value="Genomic_DNA"/>
</dbReference>
<gene>
    <name evidence="15" type="ORF">ACFQ2C_11260</name>
</gene>
<keyword evidence="5" id="KW-0479">Metal-binding</keyword>
<dbReference type="InterPro" id="IPR050124">
    <property type="entry name" value="tRNA_CCA-adding_enzyme"/>
</dbReference>
<dbReference type="NCBIfam" id="TIGR00277">
    <property type="entry name" value="HDIG"/>
    <property type="match status" value="1"/>
</dbReference>
<dbReference type="Gene3D" id="1.10.246.80">
    <property type="match status" value="1"/>
</dbReference>
<evidence type="ECO:0000313" key="16">
    <source>
        <dbReference type="Proteomes" id="UP001597205"/>
    </source>
</evidence>
<keyword evidence="16" id="KW-1185">Reference proteome</keyword>
<keyword evidence="8" id="KW-0067">ATP-binding</keyword>
<accession>A0ABW3RMF2</accession>
<evidence type="ECO:0000256" key="5">
    <source>
        <dbReference type="ARBA" id="ARBA00022723"/>
    </source>
</evidence>
<dbReference type="InterPro" id="IPR002646">
    <property type="entry name" value="PolA_pol_head_dom"/>
</dbReference>
<evidence type="ECO:0000256" key="9">
    <source>
        <dbReference type="ARBA" id="ARBA00022842"/>
    </source>
</evidence>
<reference evidence="16" key="1">
    <citation type="journal article" date="2019" name="Int. J. Syst. Evol. Microbiol.">
        <title>The Global Catalogue of Microorganisms (GCM) 10K type strain sequencing project: providing services to taxonomists for standard genome sequencing and annotation.</title>
        <authorList>
            <consortium name="The Broad Institute Genomics Platform"/>
            <consortium name="The Broad Institute Genome Sequencing Center for Infectious Disease"/>
            <person name="Wu L."/>
            <person name="Ma J."/>
        </authorList>
    </citation>
    <scope>NUCLEOTIDE SEQUENCE [LARGE SCALE GENOMIC DNA]</scope>
    <source>
        <strain evidence="16">CCUG 52468</strain>
    </source>
</reference>
<evidence type="ECO:0000313" key="15">
    <source>
        <dbReference type="EMBL" id="MFD1166184.1"/>
    </source>
</evidence>
<protein>
    <submittedName>
        <fullName evidence="15">CCA tRNA nucleotidyltransferase</fullName>
    </submittedName>
</protein>
<dbReference type="SUPFAM" id="SSF81891">
    <property type="entry name" value="Poly A polymerase C-terminal region-like"/>
    <property type="match status" value="1"/>
</dbReference>
<dbReference type="InterPro" id="IPR032828">
    <property type="entry name" value="PolyA_RNA-bd"/>
</dbReference>
<evidence type="ECO:0000256" key="6">
    <source>
        <dbReference type="ARBA" id="ARBA00022741"/>
    </source>
</evidence>
<keyword evidence="2 11" id="KW-0808">Transferase</keyword>
<evidence type="ECO:0000256" key="11">
    <source>
        <dbReference type="RuleBase" id="RU003953"/>
    </source>
</evidence>
<keyword evidence="4" id="KW-0548">Nucleotidyltransferase</keyword>
<dbReference type="InterPro" id="IPR006675">
    <property type="entry name" value="HDIG_dom"/>
</dbReference>
<dbReference type="CDD" id="cd05398">
    <property type="entry name" value="NT_ClassII-CCAase"/>
    <property type="match status" value="1"/>
</dbReference>
<keyword evidence="7" id="KW-0692">RNA repair</keyword>
<keyword evidence="10 11" id="KW-0694">RNA-binding</keyword>
<dbReference type="SUPFAM" id="SSF81301">
    <property type="entry name" value="Nucleotidyltransferase"/>
    <property type="match status" value="1"/>
</dbReference>
<evidence type="ECO:0000256" key="7">
    <source>
        <dbReference type="ARBA" id="ARBA00022800"/>
    </source>
</evidence>
<evidence type="ECO:0000256" key="1">
    <source>
        <dbReference type="ARBA" id="ARBA00001946"/>
    </source>
</evidence>
<organism evidence="15 16">
    <name type="scientific">Sphingobacterium daejeonense</name>
    <dbReference type="NCBI Taxonomy" id="371142"/>
    <lineage>
        <taxon>Bacteria</taxon>
        <taxon>Pseudomonadati</taxon>
        <taxon>Bacteroidota</taxon>
        <taxon>Sphingobacteriia</taxon>
        <taxon>Sphingobacteriales</taxon>
        <taxon>Sphingobacteriaceae</taxon>
        <taxon>Sphingobacterium</taxon>
    </lineage>
</organism>
<dbReference type="InterPro" id="IPR006674">
    <property type="entry name" value="HD_domain"/>
</dbReference>
<keyword evidence="6" id="KW-0547">Nucleotide-binding</keyword>
<dbReference type="InterPro" id="IPR043519">
    <property type="entry name" value="NT_sf"/>
</dbReference>
<dbReference type="Pfam" id="PF01966">
    <property type="entry name" value="HD"/>
    <property type="match status" value="1"/>
</dbReference>
<dbReference type="PANTHER" id="PTHR47545">
    <property type="entry name" value="MULTIFUNCTIONAL CCA PROTEIN"/>
    <property type="match status" value="1"/>
</dbReference>
<keyword evidence="9" id="KW-0460">Magnesium</keyword>
<comment type="caution">
    <text evidence="15">The sequence shown here is derived from an EMBL/GenBank/DDBJ whole genome shotgun (WGS) entry which is preliminary data.</text>
</comment>
<evidence type="ECO:0000256" key="4">
    <source>
        <dbReference type="ARBA" id="ARBA00022695"/>
    </source>
</evidence>
<evidence type="ECO:0000256" key="3">
    <source>
        <dbReference type="ARBA" id="ARBA00022694"/>
    </source>
</evidence>
<dbReference type="CDD" id="cd00077">
    <property type="entry name" value="HDc"/>
    <property type="match status" value="1"/>
</dbReference>
<dbReference type="Proteomes" id="UP001597205">
    <property type="component" value="Unassembled WGS sequence"/>
</dbReference>
<sequence length="468" mass="53438">MSENLSHPIFPIIKELAQTEQVACFVIGGYVRDRIMGRPFKDDIDILVLGSGIDFANKLGEKLNTKVAVYKSFGTAMLVYQGLQVEFVGARKESYRKDSRKPIVEDGTLEDDQNRRDFTINAMAFSLNSANYGELLDPFNGVEDIKNRIIRTPLAPDITFSDDPLRMMRAIRFATQLNFRIEAQALNAISEQADRIQIISKERIADELNKIILAEKPSIGFKYLFDTGLLEKIFPAMYDLHGVEYIDGKGHKDNFYHTLEVLDNVAEMSSDLWLRWAAIMHDIAKPATKRFDKKIGWTFHGHEDRGAKMVPKLFADLKLPLNEKMKFVQKLVLLHLRPIVLVKDIVTDSAVRRLLFEAGDDIDDLMLLCHADVTTKNEYKKKKYRENFDLVKQKLKDVEERDHLRNWQPPIDGEDIMKTFGIGPGRFVGIIKNAIREAILEGDIPNSKQEAFSFMVEKGKSLGLTQVL</sequence>